<dbReference type="InterPro" id="IPR006085">
    <property type="entry name" value="XPG_DNA_repair_N"/>
</dbReference>
<name>A0A6A6ZZ83_9PLEO</name>
<evidence type="ECO:0000313" key="5">
    <source>
        <dbReference type="EMBL" id="KAF2825978.1"/>
    </source>
</evidence>
<dbReference type="EMBL" id="MU006227">
    <property type="protein sequence ID" value="KAF2825978.1"/>
    <property type="molecule type" value="Genomic_DNA"/>
</dbReference>
<dbReference type="SUPFAM" id="SSF88723">
    <property type="entry name" value="PIN domain-like"/>
    <property type="match status" value="1"/>
</dbReference>
<dbReference type="InterPro" id="IPR036279">
    <property type="entry name" value="5-3_exonuclease_C_sf"/>
</dbReference>
<dbReference type="PROSITE" id="PS50330">
    <property type="entry name" value="UIM"/>
    <property type="match status" value="1"/>
</dbReference>
<evidence type="ECO:0000259" key="4">
    <source>
        <dbReference type="SMART" id="SM00484"/>
    </source>
</evidence>
<dbReference type="GO" id="GO:0017108">
    <property type="term" value="F:5'-flap endonuclease activity"/>
    <property type="evidence" value="ECO:0007669"/>
    <property type="project" value="TreeGrafter"/>
</dbReference>
<keyword evidence="6" id="KW-1185">Reference proteome</keyword>
<keyword evidence="2" id="KW-0378">Hydrolase</keyword>
<feature type="region of interest" description="Disordered" evidence="3">
    <location>
        <begin position="436"/>
        <end position="489"/>
    </location>
</feature>
<keyword evidence="1" id="KW-0540">Nuclease</keyword>
<dbReference type="OrthoDB" id="2959108at2759"/>
<sequence>MGIPQLFDVIREYDRSTPVAQLAEEHYQRHGTPLRIAVDEADWRFNNLTQAQIYTIRDTSDQAFQGQEKCMFYRICRLLTLNIQLIFVFDGPGRPWKRGRRGQGKIDYRARDLLREMLRAFGIPSHEAPGEAEAECARMQLLRLVDAVWSQDSDCLMFGCTLWLRDDRVVRDKGSKDRSKENTTKNQRYTKVVTAQDLKTHLQIDRQALVLFAMLVGGDYDEKGLPGCGPSLAMKAVKKGLGPSLCMCRNQRECDVWALQLDEFLRTSGGRNTALPIGFPAFKTLVKYNSPKVSSDETLRNNAKLDPGYTRPINELKLLEITSSRFNIWGRLYMNWVCPVLLTRYMSIRNSSLPREVVHGINLIKRTAKKIESGLQDRVFERKLTFSPFGVTSLQKKDFEGERSGYWNGDKATSFDPDHRVEFEIPEYWLQKVLPPEVLDPPPPGPKRKIAKRKQSADTCEASEAPATVKRKRKTPKQPTAVDSPLGNASVVATVPTVQDGHSSVTPSMERQHKISATRIKDIIELSDSEDELRLSAPRLRVTSSVRLAVSQIIDFGSPSPSADEFELIQPFDLQDQQGLETPSRGIIHQTMIGSDVEESDDADLRLALRLSMAEHTAAPSTAHKSSRVVYQSPRASSAARKQAEKASRQLATSSRTKQHGVPKQQTPTRHTKHTSTPKLAERVQIPGDLALPEPESDRVPTASPEIDEIRAARVRHFQQAAAAAPTVDKLLSLAPSRSPTEDSHSAFRIPTGVDGIDCIDLTED</sequence>
<dbReference type="InterPro" id="IPR029060">
    <property type="entry name" value="PIN-like_dom_sf"/>
</dbReference>
<evidence type="ECO:0000256" key="3">
    <source>
        <dbReference type="SAM" id="MobiDB-lite"/>
    </source>
</evidence>
<dbReference type="PANTHER" id="PTHR11081">
    <property type="entry name" value="FLAP ENDONUCLEASE FAMILY MEMBER"/>
    <property type="match status" value="1"/>
</dbReference>
<dbReference type="Gene3D" id="3.40.50.1010">
    <property type="entry name" value="5'-nuclease"/>
    <property type="match status" value="2"/>
</dbReference>
<dbReference type="Pfam" id="PF00752">
    <property type="entry name" value="XPG_N"/>
    <property type="match status" value="1"/>
</dbReference>
<dbReference type="InterPro" id="IPR003903">
    <property type="entry name" value="UIM_dom"/>
</dbReference>
<evidence type="ECO:0000313" key="6">
    <source>
        <dbReference type="Proteomes" id="UP000799424"/>
    </source>
</evidence>
<dbReference type="PANTHER" id="PTHR11081:SF62">
    <property type="entry name" value="XPG-I DOMAIN-CONTAINING PROTEIN"/>
    <property type="match status" value="1"/>
</dbReference>
<dbReference type="SUPFAM" id="SSF47807">
    <property type="entry name" value="5' to 3' exonuclease, C-terminal subdomain"/>
    <property type="match status" value="1"/>
</dbReference>
<reference evidence="5" key="1">
    <citation type="journal article" date="2020" name="Stud. Mycol.">
        <title>101 Dothideomycetes genomes: a test case for predicting lifestyles and emergence of pathogens.</title>
        <authorList>
            <person name="Haridas S."/>
            <person name="Albert R."/>
            <person name="Binder M."/>
            <person name="Bloem J."/>
            <person name="Labutti K."/>
            <person name="Salamov A."/>
            <person name="Andreopoulos B."/>
            <person name="Baker S."/>
            <person name="Barry K."/>
            <person name="Bills G."/>
            <person name="Bluhm B."/>
            <person name="Cannon C."/>
            <person name="Castanera R."/>
            <person name="Culley D."/>
            <person name="Daum C."/>
            <person name="Ezra D."/>
            <person name="Gonzalez J."/>
            <person name="Henrissat B."/>
            <person name="Kuo A."/>
            <person name="Liang C."/>
            <person name="Lipzen A."/>
            <person name="Lutzoni F."/>
            <person name="Magnuson J."/>
            <person name="Mondo S."/>
            <person name="Nolan M."/>
            <person name="Ohm R."/>
            <person name="Pangilinan J."/>
            <person name="Park H.-J."/>
            <person name="Ramirez L."/>
            <person name="Alfaro M."/>
            <person name="Sun H."/>
            <person name="Tritt A."/>
            <person name="Yoshinaga Y."/>
            <person name="Zwiers L.-H."/>
            <person name="Turgeon B."/>
            <person name="Goodwin S."/>
            <person name="Spatafora J."/>
            <person name="Crous P."/>
            <person name="Grigoriev I."/>
        </authorList>
    </citation>
    <scope>NUCLEOTIDE SEQUENCE</scope>
    <source>
        <strain evidence="5">CBS 113818</strain>
    </source>
</reference>
<feature type="region of interest" description="Disordered" evidence="3">
    <location>
        <begin position="616"/>
        <end position="702"/>
    </location>
</feature>
<evidence type="ECO:0000256" key="2">
    <source>
        <dbReference type="ARBA" id="ARBA00022801"/>
    </source>
</evidence>
<dbReference type="Gene3D" id="1.10.150.20">
    <property type="entry name" value="5' to 3' exonuclease, C-terminal subdomain"/>
    <property type="match status" value="1"/>
</dbReference>
<accession>A0A6A6ZZ83</accession>
<dbReference type="Proteomes" id="UP000799424">
    <property type="component" value="Unassembled WGS sequence"/>
</dbReference>
<dbReference type="PRINTS" id="PR00853">
    <property type="entry name" value="XPGRADSUPER"/>
</dbReference>
<dbReference type="AlphaFoldDB" id="A0A6A6ZZ83"/>
<protein>
    <recommendedName>
        <fullName evidence="4">XPG-I domain-containing protein</fullName>
    </recommendedName>
</protein>
<evidence type="ECO:0000256" key="1">
    <source>
        <dbReference type="ARBA" id="ARBA00022722"/>
    </source>
</evidence>
<gene>
    <name evidence="5" type="ORF">CC86DRAFT_37249</name>
</gene>
<dbReference type="SMART" id="SM00484">
    <property type="entry name" value="XPGI"/>
    <property type="match status" value="1"/>
</dbReference>
<dbReference type="InterPro" id="IPR006084">
    <property type="entry name" value="XPG/Rad2"/>
</dbReference>
<dbReference type="CDD" id="cd09870">
    <property type="entry name" value="PIN_YEN1"/>
    <property type="match status" value="1"/>
</dbReference>
<organism evidence="5 6">
    <name type="scientific">Ophiobolus disseminans</name>
    <dbReference type="NCBI Taxonomy" id="1469910"/>
    <lineage>
        <taxon>Eukaryota</taxon>
        <taxon>Fungi</taxon>
        <taxon>Dikarya</taxon>
        <taxon>Ascomycota</taxon>
        <taxon>Pezizomycotina</taxon>
        <taxon>Dothideomycetes</taxon>
        <taxon>Pleosporomycetidae</taxon>
        <taxon>Pleosporales</taxon>
        <taxon>Pleosporineae</taxon>
        <taxon>Phaeosphaeriaceae</taxon>
        <taxon>Ophiobolus</taxon>
    </lineage>
</organism>
<dbReference type="GO" id="GO:0006281">
    <property type="term" value="P:DNA repair"/>
    <property type="evidence" value="ECO:0007669"/>
    <property type="project" value="UniProtKB-ARBA"/>
</dbReference>
<dbReference type="InterPro" id="IPR006086">
    <property type="entry name" value="XPG-I_dom"/>
</dbReference>
<dbReference type="Pfam" id="PF00867">
    <property type="entry name" value="XPG_I"/>
    <property type="match status" value="1"/>
</dbReference>
<feature type="domain" description="XPG-I" evidence="4">
    <location>
        <begin position="119"/>
        <end position="204"/>
    </location>
</feature>
<proteinExistence type="predicted"/>